<dbReference type="InterPro" id="IPR036691">
    <property type="entry name" value="Endo/exonu/phosph_ase_sf"/>
</dbReference>
<dbReference type="InterPro" id="IPR000477">
    <property type="entry name" value="RT_dom"/>
</dbReference>
<dbReference type="STRING" id="57577.A0A2K3PIV4"/>
<dbReference type="PROSITE" id="PS50878">
    <property type="entry name" value="RT_POL"/>
    <property type="match status" value="1"/>
</dbReference>
<evidence type="ECO:0000259" key="1">
    <source>
        <dbReference type="PROSITE" id="PS50878"/>
    </source>
</evidence>
<protein>
    <submittedName>
        <fullName evidence="2">Ribonuclease H</fullName>
    </submittedName>
</protein>
<dbReference type="Pfam" id="PF00078">
    <property type="entry name" value="RVT_1"/>
    <property type="match status" value="1"/>
</dbReference>
<evidence type="ECO:0000313" key="3">
    <source>
        <dbReference type="Proteomes" id="UP000236291"/>
    </source>
</evidence>
<evidence type="ECO:0000313" key="2">
    <source>
        <dbReference type="EMBL" id="PNY15195.1"/>
    </source>
</evidence>
<dbReference type="PANTHER" id="PTHR33116:SF70">
    <property type="entry name" value="NON-LTR RETROELEMENT REVERSE TRANSCRIPTASE-LIKE PROTEIN"/>
    <property type="match status" value="1"/>
</dbReference>
<dbReference type="EMBL" id="ASHM01007470">
    <property type="protein sequence ID" value="PNY15195.1"/>
    <property type="molecule type" value="Genomic_DNA"/>
</dbReference>
<dbReference type="Pfam" id="PF13966">
    <property type="entry name" value="zf-RVT"/>
    <property type="match status" value="1"/>
</dbReference>
<feature type="domain" description="Reverse transcriptase" evidence="1">
    <location>
        <begin position="425"/>
        <end position="706"/>
    </location>
</feature>
<dbReference type="Gene3D" id="3.60.10.10">
    <property type="entry name" value="Endonuclease/exonuclease/phosphatase"/>
    <property type="match status" value="1"/>
</dbReference>
<dbReference type="Proteomes" id="UP000236291">
    <property type="component" value="Unassembled WGS sequence"/>
</dbReference>
<dbReference type="SUPFAM" id="SSF56672">
    <property type="entry name" value="DNA/RNA polymerases"/>
    <property type="match status" value="1"/>
</dbReference>
<dbReference type="PANTHER" id="PTHR33116">
    <property type="entry name" value="REVERSE TRANSCRIPTASE ZINC-BINDING DOMAIN-CONTAINING PROTEIN-RELATED-RELATED"/>
    <property type="match status" value="1"/>
</dbReference>
<dbReference type="InterPro" id="IPR043502">
    <property type="entry name" value="DNA/RNA_pol_sf"/>
</dbReference>
<dbReference type="InterPro" id="IPR026960">
    <property type="entry name" value="RVT-Znf"/>
</dbReference>
<name>A0A2K3PIV4_TRIPR</name>
<gene>
    <name evidence="2" type="ORF">L195_g011887</name>
</gene>
<dbReference type="CDD" id="cd01650">
    <property type="entry name" value="RT_nLTR_like"/>
    <property type="match status" value="1"/>
</dbReference>
<organism evidence="2 3">
    <name type="scientific">Trifolium pratense</name>
    <name type="common">Red clover</name>
    <dbReference type="NCBI Taxonomy" id="57577"/>
    <lineage>
        <taxon>Eukaryota</taxon>
        <taxon>Viridiplantae</taxon>
        <taxon>Streptophyta</taxon>
        <taxon>Embryophyta</taxon>
        <taxon>Tracheophyta</taxon>
        <taxon>Spermatophyta</taxon>
        <taxon>Magnoliopsida</taxon>
        <taxon>eudicotyledons</taxon>
        <taxon>Gunneridae</taxon>
        <taxon>Pentapetalae</taxon>
        <taxon>rosids</taxon>
        <taxon>fabids</taxon>
        <taxon>Fabales</taxon>
        <taxon>Fabaceae</taxon>
        <taxon>Papilionoideae</taxon>
        <taxon>50 kb inversion clade</taxon>
        <taxon>NPAAA clade</taxon>
        <taxon>Hologalegina</taxon>
        <taxon>IRL clade</taxon>
        <taxon>Trifolieae</taxon>
        <taxon>Trifolium</taxon>
    </lineage>
</organism>
<dbReference type="SUPFAM" id="SSF56219">
    <property type="entry name" value="DNase I-like"/>
    <property type="match status" value="1"/>
</dbReference>
<reference evidence="2 3" key="1">
    <citation type="journal article" date="2014" name="Am. J. Bot.">
        <title>Genome assembly and annotation for red clover (Trifolium pratense; Fabaceae).</title>
        <authorList>
            <person name="Istvanek J."/>
            <person name="Jaros M."/>
            <person name="Krenek A."/>
            <person name="Repkova J."/>
        </authorList>
    </citation>
    <scope>NUCLEOTIDE SEQUENCE [LARGE SCALE GENOMIC DNA]</scope>
    <source>
        <strain evidence="3">cv. Tatra</strain>
        <tissue evidence="2">Young leaves</tissue>
    </source>
</reference>
<comment type="caution">
    <text evidence="2">The sequence shown here is derived from an EMBL/GenBank/DDBJ whole genome shotgun (WGS) entry which is preliminary data.</text>
</comment>
<sequence>MCVHHVDARGHSGGIWILKQIGSNIVSVVHEVFMDTITIKLSLGNSYWFLTGIYASPTYTSRLELWNHLIDLKKNINKPWLLMGDFNEIVHPSEQKGGNFSHSRAATLLNVMDKCNLVDIGMTGGSFTWNRPCTGNRMVYRRLDRALADVSWRMAFSDAYVEVLCKFHSDHNPLILRCGIPLHNDGPRPFRFEAAWITHPNYSDIVQTAWGKSPDNFISCLHNVQQDSLRFNTEIFGNIRKRKNQIERRLKGIQQTLERIDSARLIYIQRELQQEYDTILGQEEIHWYQKARDDWIKLGDRNTKFFHTKTIIRRKRNKIHGLHLPNGIWCNDDTILRQEAQTYFKNFFCSQTPLASGELNGLPLAPILNEEAYQSLSSQVTRDEVTQALNQMHPFKAPGPDGFQGIFFKQYWHIVGDDVVRIISTAFDTGSFHPSISETLIALIPKVDCPNNFKELRPISLCNTVYKLITKIMVNRLRPHLNQIVGPFQSSFLPGKGTTDNAIILQEAIHSMRKSKRKKGDMVFKIDLEKAYDNVNWEFLEFCLQRNGFPPTIIKLIMFCVSSSSMSIMWNGRRLPNFTPTKGLRQGDPLSPYLFVLCMECLSQVIIKAVNDGLWKPVRLSRNGPPLSHLFFADDVLLFAKATKSQALNVATTLTHFASFSGLKVNATKSKVFFSSSTKRGKMTSIVTSTGISRTHSLEKYLGFPMMHGRLQRKDYEFLEEKISHRLASWQHNLLNKAGRMTLVKSVLNSIPNYYMQVAWLPQSTCETIDRMARNFLWKGNSSTGVHLVSWDKITRPKKLGGLGIRKSREANTALLGKLVWSIHQNCDSLWVQVLKHKYINNGSFITMTKKPGSVTWNAIMKALLALRDGFEFRLGNGNSSFWFSNWSGTGKLADKVLYVDIHDLEMSVKDVYTDGNWNFNMLYTNIPTAVTDHLKMIPVCLNSQVADCYTWKGNLNGIYSARDGYFWLNRNEFAGNDTDSISWTWLWNISAPEKLKFFLWTALHNSLPTREMLCHRNMLQANHCPRCNQEIETTLHCLRDCDFAIRLWHSIGFTDQSFYRENDLYNWLRIGIQGKSVFMFLAAVWWLWRARNLLCLANELVSLITLRMWTENYAHLLFRCFFKQATVPDTKWVRWNAHRGS</sequence>
<feature type="non-terminal residue" evidence="2">
    <location>
        <position position="1142"/>
    </location>
</feature>
<dbReference type="AlphaFoldDB" id="A0A2K3PIV4"/>
<accession>A0A2K3PIV4</accession>
<reference evidence="2 3" key="2">
    <citation type="journal article" date="2017" name="Front. Plant Sci.">
        <title>Gene Classification and Mining of Molecular Markers Useful in Red Clover (Trifolium pratense) Breeding.</title>
        <authorList>
            <person name="Istvanek J."/>
            <person name="Dluhosova J."/>
            <person name="Dluhos P."/>
            <person name="Patkova L."/>
            <person name="Nedelnik J."/>
            <person name="Repkova J."/>
        </authorList>
    </citation>
    <scope>NUCLEOTIDE SEQUENCE [LARGE SCALE GENOMIC DNA]</scope>
    <source>
        <strain evidence="3">cv. Tatra</strain>
        <tissue evidence="2">Young leaves</tissue>
    </source>
</reference>
<proteinExistence type="predicted"/>